<evidence type="ECO:0000256" key="3">
    <source>
        <dbReference type="ARBA" id="ARBA00022475"/>
    </source>
</evidence>
<dbReference type="Pfam" id="PF00892">
    <property type="entry name" value="EamA"/>
    <property type="match status" value="2"/>
</dbReference>
<evidence type="ECO:0000256" key="6">
    <source>
        <dbReference type="ARBA" id="ARBA00023136"/>
    </source>
</evidence>
<name>A0A1H2UVD5_9BACI</name>
<feature type="transmembrane region" description="Helical" evidence="7">
    <location>
        <begin position="30"/>
        <end position="52"/>
    </location>
</feature>
<dbReference type="RefSeq" id="WP_091614241.1">
    <property type="nucleotide sequence ID" value="NZ_FNNC01000003.1"/>
</dbReference>
<evidence type="ECO:0000313" key="9">
    <source>
        <dbReference type="EMBL" id="SDW59948.1"/>
    </source>
</evidence>
<evidence type="ECO:0000313" key="10">
    <source>
        <dbReference type="Proteomes" id="UP000199488"/>
    </source>
</evidence>
<feature type="transmembrane region" description="Helical" evidence="7">
    <location>
        <begin position="148"/>
        <end position="168"/>
    </location>
</feature>
<dbReference type="GO" id="GO:0005886">
    <property type="term" value="C:plasma membrane"/>
    <property type="evidence" value="ECO:0007669"/>
    <property type="project" value="UniProtKB-SubCell"/>
</dbReference>
<protein>
    <submittedName>
        <fullName evidence="9">Permease of the drug/metabolite transporter (DMT) superfamily</fullName>
    </submittedName>
</protein>
<feature type="transmembrane region" description="Helical" evidence="7">
    <location>
        <begin position="215"/>
        <end position="233"/>
    </location>
</feature>
<evidence type="ECO:0000256" key="4">
    <source>
        <dbReference type="ARBA" id="ARBA00022692"/>
    </source>
</evidence>
<comment type="subcellular location">
    <subcellularLocation>
        <location evidence="1">Cell membrane</location>
        <topology evidence="1">Multi-pass membrane protein</topology>
    </subcellularLocation>
</comment>
<dbReference type="EMBL" id="FNNC01000003">
    <property type="protein sequence ID" value="SDW59948.1"/>
    <property type="molecule type" value="Genomic_DNA"/>
</dbReference>
<comment type="similarity">
    <text evidence="2">Belongs to the EamA transporter family.</text>
</comment>
<evidence type="ECO:0000259" key="8">
    <source>
        <dbReference type="Pfam" id="PF00892"/>
    </source>
</evidence>
<feature type="transmembrane region" description="Helical" evidence="7">
    <location>
        <begin position="64"/>
        <end position="85"/>
    </location>
</feature>
<keyword evidence="10" id="KW-1185">Reference proteome</keyword>
<proteinExistence type="inferred from homology"/>
<feature type="transmembrane region" description="Helical" evidence="7">
    <location>
        <begin position="245"/>
        <end position="264"/>
    </location>
</feature>
<keyword evidence="3" id="KW-1003">Cell membrane</keyword>
<feature type="transmembrane region" description="Helical" evidence="7">
    <location>
        <begin position="91"/>
        <end position="111"/>
    </location>
</feature>
<dbReference type="InterPro" id="IPR037185">
    <property type="entry name" value="EmrE-like"/>
</dbReference>
<keyword evidence="4 7" id="KW-0812">Transmembrane</keyword>
<evidence type="ECO:0000256" key="5">
    <source>
        <dbReference type="ARBA" id="ARBA00022989"/>
    </source>
</evidence>
<dbReference type="InterPro" id="IPR000620">
    <property type="entry name" value="EamA_dom"/>
</dbReference>
<organism evidence="9 10">
    <name type="scientific">Marinococcus luteus</name>
    <dbReference type="NCBI Taxonomy" id="1122204"/>
    <lineage>
        <taxon>Bacteria</taxon>
        <taxon>Bacillati</taxon>
        <taxon>Bacillota</taxon>
        <taxon>Bacilli</taxon>
        <taxon>Bacillales</taxon>
        <taxon>Bacillaceae</taxon>
        <taxon>Marinococcus</taxon>
    </lineage>
</organism>
<dbReference type="STRING" id="1122204.SAMN05421781_1915"/>
<evidence type="ECO:0000256" key="2">
    <source>
        <dbReference type="ARBA" id="ARBA00007362"/>
    </source>
</evidence>
<evidence type="ECO:0000256" key="7">
    <source>
        <dbReference type="SAM" id="Phobius"/>
    </source>
</evidence>
<feature type="domain" description="EamA" evidence="8">
    <location>
        <begin position="151"/>
        <end position="287"/>
    </location>
</feature>
<keyword evidence="6 7" id="KW-0472">Membrane</keyword>
<evidence type="ECO:0000256" key="1">
    <source>
        <dbReference type="ARBA" id="ARBA00004651"/>
    </source>
</evidence>
<dbReference type="AlphaFoldDB" id="A0A1H2UVD5"/>
<feature type="transmembrane region" description="Helical" evidence="7">
    <location>
        <begin position="118"/>
        <end position="136"/>
    </location>
</feature>
<feature type="transmembrane region" description="Helical" evidence="7">
    <location>
        <begin position="270"/>
        <end position="287"/>
    </location>
</feature>
<feature type="transmembrane region" description="Helical" evidence="7">
    <location>
        <begin position="5"/>
        <end position="24"/>
    </location>
</feature>
<dbReference type="InterPro" id="IPR051258">
    <property type="entry name" value="Diverse_Substrate_Transporter"/>
</dbReference>
<reference evidence="9 10" key="1">
    <citation type="submission" date="2016-10" db="EMBL/GenBank/DDBJ databases">
        <authorList>
            <person name="de Groot N.N."/>
        </authorList>
    </citation>
    <scope>NUCLEOTIDE SEQUENCE [LARGE SCALE GENOMIC DNA]</scope>
    <source>
        <strain evidence="9 10">DSM 23126</strain>
    </source>
</reference>
<gene>
    <name evidence="9" type="ORF">SAMN05421781_1915</name>
</gene>
<dbReference type="PANTHER" id="PTHR42920">
    <property type="entry name" value="OS03G0707200 PROTEIN-RELATED"/>
    <property type="match status" value="1"/>
</dbReference>
<accession>A0A1H2UVD5</accession>
<feature type="domain" description="EamA" evidence="8">
    <location>
        <begin position="3"/>
        <end position="135"/>
    </location>
</feature>
<dbReference type="SUPFAM" id="SSF103481">
    <property type="entry name" value="Multidrug resistance efflux transporter EmrE"/>
    <property type="match status" value="2"/>
</dbReference>
<feature type="transmembrane region" description="Helical" evidence="7">
    <location>
        <begin position="180"/>
        <end position="203"/>
    </location>
</feature>
<dbReference type="Gene3D" id="1.10.3730.20">
    <property type="match status" value="1"/>
</dbReference>
<dbReference type="PANTHER" id="PTHR42920:SF11">
    <property type="entry name" value="INNER MEMBRANE PROTEIN YTFF"/>
    <property type="match status" value="1"/>
</dbReference>
<dbReference type="Proteomes" id="UP000199488">
    <property type="component" value="Unassembled WGS sequence"/>
</dbReference>
<dbReference type="OrthoDB" id="9805239at2"/>
<sequence length="303" mass="33535">MAAYIMLIMVVFFYSGNILVGKAINELPPFTIAFFRLIIAFLCIIPLGWKSAWKARNVFWKYRLPLIVLTVTGVTFFNTFIYGALQFTSSTNVSVLETVIPAVTVLLSTYILKERLRYIQWIGVVLSIVGALWVVMNGRLFAIAEMNWNAGDGIMIGAIACWSIYSIAVKRYMHLFPPYGVLLVMTGVSIIILVPFITAEWLFLGVPSFTLSEQLPSLAYLGLFPGFIALLFYNRAVDQLGASKASVFLNFLPVVTMAGAVLWLGEILTPAKVVGALIVIAGVLLTTQGKPKRFPAEQTKRSM</sequence>
<keyword evidence="5 7" id="KW-1133">Transmembrane helix</keyword>